<reference evidence="1" key="1">
    <citation type="submission" date="2021-06" db="EMBL/GenBank/DDBJ databases">
        <authorList>
            <person name="Gannon L."/>
            <person name="Redgwell R T."/>
            <person name="Michniewski S."/>
            <person name="Harrison D C."/>
            <person name="Millard A."/>
        </authorList>
    </citation>
    <scope>NUCLEOTIDE SEQUENCE</scope>
</reference>
<name>A0A8D9C8A9_9VIRU</name>
<accession>A0A8D9C8A9</accession>
<evidence type="ECO:0000313" key="1">
    <source>
        <dbReference type="EMBL" id="CAG7579736.1"/>
    </source>
</evidence>
<dbReference type="EMBL" id="OU342829">
    <property type="protein sequence ID" value="CAG7579736.1"/>
    <property type="molecule type" value="Genomic_DNA"/>
</dbReference>
<proteinExistence type="predicted"/>
<protein>
    <submittedName>
        <fullName evidence="1">Putative photosystem II stability/assembly factor</fullName>
    </submittedName>
</protein>
<sequence>MWVQNPNTGIWERQRDRLPKENYNDIRQDLEDLRFYSKCLDGTSYLPINNLDSIYDILPFQERESWYVTGPYAVGGSGDKEINSSTIDEEYFKYKEEYGLTLKNLFTPAKVINDQINNFLQVDVATTEEISDILVPKPGLVIDETRIKNGHRILVKDQKTFVTLLNTVDPDTYFDGNYYITDVDTTTTSYFYFNEENGIYLFTNNSLVKTDDLDDYDTNIRYSVHVKLGTENRQTQYHLSRLKTGYYPLTSDNEVIEFLLKKNWVLRNQVEYQNILDIDFYDSLKHSSQIVGSYSIAERSVFVGDFGSIFVHQDNYLNIINNKFKFDLRDITEVEEYYWTVGKEGSALRIDKVDFSLKSIDMGTLNDLTSIDFYNNLRGIIVGDLNEIHYTFNGGESWKKLEFPEFENFRYNKVAWTDLNTVFVVGDNGTLIELTYDGINWTSNKKNPIKIESEDDEFELVDNVRDIISFSYSSTTPWSLTYSAGTSSMITEGKEGLLFVGDNDLIFLYDRNNFLPDQDYIYFSLTQSVGDIKAVESTGQDFYIISDKHYSFDINSFTAIGLTSNIVDGSITLVNENEYNNIYNWDDTELQFVGDNLTLESYTFSNPTVINDKVSTDFKDKLKSKLLFLDYDMGSKLNFFGDDLTYRVPEEVVVPICITGSSYSIIELDSKSGEVSWISYHKDKLKQFKYNTALATANQVDYSSTFRGITSSNDFTIVASQSTNDFVEVEDLLNVVAPTSPTYSLFMYDNLMIVKTDPNYDVLEGDIISMSSSIVSGEFMANRVELLGGDQFVYMYARFDETITNDITSSTQSFDFKNLNTWNDVDEFVESWNEHPVGYSYEVTSGGTYSSGTYGVCSDITFTPKYDEKNAYYNLQGTITDNSFGGSYDMDYTELFLSFGYTANYNILDYLSNIDPTFTSGTTFYSMPAYAGLPVANLGVIVDDNKLSFHPDFKFQWDTFWEKTFIDITVDGTSTEVTEKAFILRKYYDEDLDRYLIDLHKEIEEPTTSTTIDITSRRTLGEISDDLNEINNIQTNLKDSTAGAFSNYQRELNFKFNTDSYAKILLSYAPIKEVLSAIVYTDYKNEIALNLIDLGEQRDVEISSIASIPTIDGLKAKVITSTDHGLSIGDAVFISTDDKQYDGLQIVRDIVSATQFVTNAAFILTGGSGTMTQFIFDPYLNYIPSDIIDLGIDGKGKIAVLIKPDNVQENADETISLVNLDLTKYKFNLIEGLYVGLVAEKYPWILEAEITNATIGEDEDGVVWYDGVWHCGRWFGGTWYSGIWIDGEWYNGVWNSNFVTVTQISGKVDRNILDDQFSKWFGGNFHGGIWNNGSWYGGRWINGTWENGDWFDGQWDQGTHNDGRFMAGTWIFGEWNNGQFNCDQGQSIWIDGTWNGGDFECGIWKDGKFTQFDPDIKSRFGTRSTNSRKSIWESGKFFSGEFHSILREDEEGNPLYSLNHKYTVWYTGKWNNGSWYGGTAYNILWDNGTWIDGVLMEISIDELSNTSEGGVFKVPGVYPFNRNDEFHVIDNIDPIGTYSAIGTNDSPTKYLVKDVDYEIIGGVETNTFITTYVTFSVTGAGDINSSIVSKYKGAEWVNGIWFNGIFDGDVFRGGMWLRGVHRKGEFL</sequence>
<gene>
    <name evidence="1" type="ORF">SLAVMIC_00068</name>
</gene>
<organism evidence="1">
    <name type="scientific">uncultured marine phage</name>
    <dbReference type="NCBI Taxonomy" id="707152"/>
    <lineage>
        <taxon>Viruses</taxon>
        <taxon>environmental samples</taxon>
    </lineage>
</organism>
<dbReference type="SUPFAM" id="SSF110296">
    <property type="entry name" value="Oligoxyloglucan reducing end-specific cellobiohydrolase"/>
    <property type="match status" value="1"/>
</dbReference>